<dbReference type="RefSeq" id="WP_038464458.1">
    <property type="nucleotide sequence ID" value="NZ_CP008941.1"/>
</dbReference>
<organism evidence="1 2">
    <name type="scientific">Candidatus Odyssella acanthamoebae</name>
    <dbReference type="NCBI Taxonomy" id="91604"/>
    <lineage>
        <taxon>Bacteria</taxon>
        <taxon>Pseudomonadati</taxon>
        <taxon>Pseudomonadota</taxon>
        <taxon>Alphaproteobacteria</taxon>
        <taxon>Holosporales</taxon>
        <taxon>Candidatus Paracaedibacteraceae</taxon>
        <taxon>Candidatus Odyssella</taxon>
    </lineage>
</organism>
<accession>A0A077AZV9</accession>
<protein>
    <submittedName>
        <fullName evidence="1">Uncharacterized protein</fullName>
    </submittedName>
</protein>
<keyword evidence="2" id="KW-1185">Reference proteome</keyword>
<proteinExistence type="predicted"/>
<evidence type="ECO:0000313" key="1">
    <source>
        <dbReference type="EMBL" id="AIK96245.1"/>
    </source>
</evidence>
<dbReference type="Proteomes" id="UP000028926">
    <property type="component" value="Chromosome"/>
</dbReference>
<reference evidence="1 2" key="1">
    <citation type="submission" date="2014-07" db="EMBL/GenBank/DDBJ databases">
        <title>Comparative genomic insights into amoeba endosymbionts belonging to the families of Holosporaceae and Candidatus Midichloriaceae within Rickettsiales.</title>
        <authorList>
            <person name="Wang Z."/>
            <person name="Wu M."/>
        </authorList>
    </citation>
    <scope>NUCLEOTIDE SEQUENCE [LARGE SCALE GENOMIC DNA]</scope>
    <source>
        <strain evidence="1">PRA3</strain>
    </source>
</reference>
<dbReference type="HOGENOM" id="CLU_2841648_0_0_5"/>
<dbReference type="AlphaFoldDB" id="A0A077AZV9"/>
<dbReference type="EMBL" id="CP008941">
    <property type="protein sequence ID" value="AIK96245.1"/>
    <property type="molecule type" value="Genomic_DNA"/>
</dbReference>
<name>A0A077AZV9_9PROT</name>
<evidence type="ECO:0000313" key="2">
    <source>
        <dbReference type="Proteomes" id="UP000028926"/>
    </source>
</evidence>
<dbReference type="KEGG" id="paca:ID47_05040"/>
<gene>
    <name evidence="1" type="ORF">ID47_05040</name>
</gene>
<dbReference type="OrthoDB" id="9182267at2"/>
<sequence length="65" mass="7678">MIENNQMNFSSLIDSEWQGMAQDALTNSDLSDHPALMRLQTYAMDHTRAELDMGRYSRMHHRHNR</sequence>